<protein>
    <recommendedName>
        <fullName evidence="3">Abortive infection bacteriophage resistance protein</fullName>
    </recommendedName>
</protein>
<dbReference type="PATRIC" id="fig|1120928.5.peg.598"/>
<sequence length="324" mass="37598">MNKPLKIWKSYADQLSLLEQRGLYVGDRSKAIDYLGRIGYYRLSGYWYPFRQVESSTQKKLDQFIQDCSFEQAVKLYIFDKKLRLLALDAIERIEMAVRVDIAYCLGKLNPLAHLQAKHFHGNFSIRLARGKNQTAHQIWLGKYQECIRRNAKTAFVEHHSNEYGGQLPVWVAIELWDFGMMSTLYAGMKTIHQDAIAKKYGAVNGKTFAKWLRSLNHIRNIAAHHSRLWNANIVDRSNVPPHLAGFQLDNAKPFLYLCLMKQVLDTICPNSEWGNRIKKLFAEFALQKHPAVGIRDTGCVTGWENWELWMNKTQANKSQHVHY</sequence>
<dbReference type="Proteomes" id="UP000017404">
    <property type="component" value="Unassembled WGS sequence"/>
</dbReference>
<dbReference type="InterPro" id="IPR011664">
    <property type="entry name" value="Abi_system_AbiD/AbiF-like"/>
</dbReference>
<dbReference type="RefSeq" id="WP_018677602.1">
    <property type="nucleotide sequence ID" value="NZ_AYEV01000004.1"/>
</dbReference>
<name>V2V886_9GAMM</name>
<dbReference type="EMBL" id="AYEV01000004">
    <property type="protein sequence ID" value="ESK57110.1"/>
    <property type="molecule type" value="Genomic_DNA"/>
</dbReference>
<dbReference type="PIRSF" id="PIRSF034934">
    <property type="entry name" value="AbiF_AbiD"/>
    <property type="match status" value="1"/>
</dbReference>
<evidence type="ECO:0000313" key="1">
    <source>
        <dbReference type="EMBL" id="ESK57110.1"/>
    </source>
</evidence>
<evidence type="ECO:0008006" key="3">
    <source>
        <dbReference type="Google" id="ProtNLM"/>
    </source>
</evidence>
<dbReference type="AlphaFoldDB" id="V2V886"/>
<dbReference type="Pfam" id="PF07751">
    <property type="entry name" value="Abi_2"/>
    <property type="match status" value="1"/>
</dbReference>
<reference evidence="1 2" key="1">
    <citation type="submission" date="2013-10" db="EMBL/GenBank/DDBJ databases">
        <title>The Genome Sequence of Acinetobacter tjernbergiae CIP107465.</title>
        <authorList>
            <consortium name="The Broad Institute Genomics Platform"/>
            <consortium name="The Broad Institute Genome Sequencing Center for Infectious Disease"/>
            <person name="Cerqueira G."/>
            <person name="Feldgarden M."/>
            <person name="Courvalin P."/>
            <person name="Grillot-Courvalin C."/>
            <person name="Clermont D."/>
            <person name="Rocha E."/>
            <person name="Yoon E.-J."/>
            <person name="Nemec A."/>
            <person name="Young S.K."/>
            <person name="Zeng Q."/>
            <person name="Gargeya S."/>
            <person name="Fitzgerald M."/>
            <person name="Abouelleil A."/>
            <person name="Alvarado L."/>
            <person name="Berlin A.M."/>
            <person name="Chapman S.B."/>
            <person name="Gainer-Dewar J."/>
            <person name="Goldberg J."/>
            <person name="Gnerre S."/>
            <person name="Griggs A."/>
            <person name="Gujja S."/>
            <person name="Hansen M."/>
            <person name="Howarth C."/>
            <person name="Imamovic A."/>
            <person name="Ireland A."/>
            <person name="Larimer J."/>
            <person name="McCowan C."/>
            <person name="Murphy C."/>
            <person name="Pearson M."/>
            <person name="Poon T.W."/>
            <person name="Priest M."/>
            <person name="Roberts A."/>
            <person name="Saif S."/>
            <person name="Shea T."/>
            <person name="Sykes S."/>
            <person name="Wortman J."/>
            <person name="Nusbaum C."/>
            <person name="Birren B."/>
        </authorList>
    </citation>
    <scope>NUCLEOTIDE SEQUENCE [LARGE SCALE GENOMIC DNA]</scope>
    <source>
        <strain evidence="1 2">CIP 107465</strain>
    </source>
</reference>
<organism evidence="1 2">
    <name type="scientific">Acinetobacter tjernbergiae DSM 14971 = CIP 107465</name>
    <dbReference type="NCBI Taxonomy" id="1120928"/>
    <lineage>
        <taxon>Bacteria</taxon>
        <taxon>Pseudomonadati</taxon>
        <taxon>Pseudomonadota</taxon>
        <taxon>Gammaproteobacteria</taxon>
        <taxon>Moraxellales</taxon>
        <taxon>Moraxellaceae</taxon>
        <taxon>Acinetobacter</taxon>
    </lineage>
</organism>
<keyword evidence="2" id="KW-1185">Reference proteome</keyword>
<gene>
    <name evidence="1" type="ORF">F990_00584</name>
</gene>
<accession>V2V886</accession>
<evidence type="ECO:0000313" key="2">
    <source>
        <dbReference type="Proteomes" id="UP000017404"/>
    </source>
</evidence>
<dbReference type="InterPro" id="IPR017034">
    <property type="entry name" value="Abi_system_AbiD/AbiF"/>
</dbReference>
<proteinExistence type="predicted"/>
<dbReference type="eggNOG" id="COG4823">
    <property type="taxonomic scope" value="Bacteria"/>
</dbReference>
<dbReference type="STRING" id="202955.GCA_000759995_02455"/>
<comment type="caution">
    <text evidence="1">The sequence shown here is derived from an EMBL/GenBank/DDBJ whole genome shotgun (WGS) entry which is preliminary data.</text>
</comment>